<dbReference type="EMBL" id="UFTT01000002">
    <property type="protein sequence ID" value="SUV66707.1"/>
    <property type="molecule type" value="Genomic_DNA"/>
</dbReference>
<name>A0A381AB75_BORPT</name>
<accession>A0A381AB75</accession>
<organism evidence="1 2">
    <name type="scientific">Bordetella pertussis</name>
    <dbReference type="NCBI Taxonomy" id="520"/>
    <lineage>
        <taxon>Bacteria</taxon>
        <taxon>Pseudomonadati</taxon>
        <taxon>Pseudomonadota</taxon>
        <taxon>Betaproteobacteria</taxon>
        <taxon>Burkholderiales</taxon>
        <taxon>Alcaligenaceae</taxon>
        <taxon>Bordetella</taxon>
    </lineage>
</organism>
<evidence type="ECO:0000313" key="1">
    <source>
        <dbReference type="EMBL" id="SUV66707.1"/>
    </source>
</evidence>
<reference evidence="1 2" key="1">
    <citation type="submission" date="2018-06" db="EMBL/GenBank/DDBJ databases">
        <authorList>
            <consortium name="Pathogen Informatics"/>
            <person name="Doyle S."/>
        </authorList>
    </citation>
    <scope>NUCLEOTIDE SEQUENCE [LARGE SCALE GENOMIC DNA]</scope>
    <source>
        <strain evidence="1 2">NCTC10911</strain>
    </source>
</reference>
<proteinExistence type="predicted"/>
<gene>
    <name evidence="1" type="ORF">NCTC10911_03769</name>
</gene>
<sequence length="251" mass="26484">MLAQPAAVALVQRGQDADRGIHAGHQVGHRHARLLRAAAGQVVALAGDAHQAAHALDHEIVAGAAGIRAGLAEARDRAIDQARVDGLDAFVVQPVLAQAADLEVLDQDVALLRQLAHQLRPARRGDVQRHRQLVAVGREVVGRLGGVVAGRILQIGRPPGARVVARAGPFDLDDFRTQVGQVLGTPGARQHAGEIQHANAGQGSRTLRHVGRKKEPGEAGILAPGARRQVLFSARCCARRAQQRGCATRTP</sequence>
<dbReference type="AlphaFoldDB" id="A0A381AB75"/>
<evidence type="ECO:0000313" key="2">
    <source>
        <dbReference type="Proteomes" id="UP000255014"/>
    </source>
</evidence>
<protein>
    <submittedName>
        <fullName evidence="1">Uncharacterized protein</fullName>
    </submittedName>
</protein>
<dbReference type="Proteomes" id="UP000255014">
    <property type="component" value="Unassembled WGS sequence"/>
</dbReference>